<dbReference type="RefSeq" id="WP_094235353.1">
    <property type="nucleotide sequence ID" value="NZ_CP022657.1"/>
</dbReference>
<evidence type="ECO:0000313" key="1">
    <source>
        <dbReference type="EMBL" id="ASS74094.1"/>
    </source>
</evidence>
<accession>A0A223CY62</accession>
<dbReference type="EMBL" id="CP022657">
    <property type="protein sequence ID" value="ASS74094.1"/>
    <property type="molecule type" value="Genomic_DNA"/>
</dbReference>
<keyword evidence="2" id="KW-1185">Reference proteome</keyword>
<name>A0A223CY62_9BACL</name>
<dbReference type="AlphaFoldDB" id="A0A223CY62"/>
<sequence length="93" mass="10669">MNRSATSRPARTRQEVEEYLRNPDNVLGADILEELANDLLAPILKDKSRTKSARQEYSILSPRQLERRWEREIVFTSLSKGAKVLLGLTVEDD</sequence>
<organism evidence="1 2">
    <name type="scientific">Tumebacillus algifaecis</name>
    <dbReference type="NCBI Taxonomy" id="1214604"/>
    <lineage>
        <taxon>Bacteria</taxon>
        <taxon>Bacillati</taxon>
        <taxon>Bacillota</taxon>
        <taxon>Bacilli</taxon>
        <taxon>Bacillales</taxon>
        <taxon>Alicyclobacillaceae</taxon>
        <taxon>Tumebacillus</taxon>
    </lineage>
</organism>
<dbReference type="OrthoDB" id="9855849at2"/>
<protein>
    <submittedName>
        <fullName evidence="1">Uncharacterized protein</fullName>
    </submittedName>
</protein>
<dbReference type="KEGG" id="tab:CIG75_03225"/>
<proteinExistence type="predicted"/>
<gene>
    <name evidence="1" type="ORF">CIG75_03225</name>
</gene>
<dbReference type="Proteomes" id="UP000214688">
    <property type="component" value="Chromosome"/>
</dbReference>
<evidence type="ECO:0000313" key="2">
    <source>
        <dbReference type="Proteomes" id="UP000214688"/>
    </source>
</evidence>
<reference evidence="1 2" key="1">
    <citation type="journal article" date="2015" name="Int. J. Syst. Evol. Microbiol.">
        <title>Tumebacillus algifaecis sp. nov., isolated from decomposing algal scum.</title>
        <authorList>
            <person name="Wu Y.F."/>
            <person name="Zhang B."/>
            <person name="Xing P."/>
            <person name="Wu Q.L."/>
            <person name="Liu S.J."/>
        </authorList>
    </citation>
    <scope>NUCLEOTIDE SEQUENCE [LARGE SCALE GENOMIC DNA]</scope>
    <source>
        <strain evidence="1 2">THMBR28</strain>
    </source>
</reference>